<comment type="subcellular location">
    <subcellularLocation>
        <location evidence="1">Plastid</location>
    </subcellularLocation>
</comment>
<dbReference type="PANTHER" id="PTHR14659">
    <property type="entry name" value="ALPHA- AND GAMMA-ADAPTIN-BINDING PROTEIN P34"/>
    <property type="match status" value="1"/>
</dbReference>
<keyword evidence="3" id="KW-1185">Reference proteome</keyword>
<sequence length="405" mass="44630">MNQKEAMPQDTAPLEKRPGVLLVGSANVGKRTLVSRLLSIDLEDTTDTTSGLLAFGWSMNTKYYTADVTVWLANLHKKFSVRSLPIFDQLAALVMVFDISNVSSFIELKDWVSHTDIQKFDILLCIGNKVDLLPGHSGHVEYRRRLLKYAESAGSSYTEIFNSGIDETEGSNLLGGEDESSLGIKNACMEWCSEHNIEYVEACASNVDFDKCLSVDGDSQGVERLEGALSAYMWPGMVLKSGDKINAPSLPQDQDVSDEESEYELEYEILSAGSEDRWEDNAGGGWVSADGPIAITESSKQKESGSEEGNYSEMNLVIGDNELPKPEQPCLQGMVGEVELLGKSETDNDTTTYKFEDLEQLMGEIGNMRDSLRLMPDFQRREMAANLAMKMASMFGDSSGDEDGM</sequence>
<accession>A0AAV0D0W2</accession>
<dbReference type="Gene3D" id="3.40.50.300">
    <property type="entry name" value="P-loop containing nucleotide triphosphate hydrolases"/>
    <property type="match status" value="1"/>
</dbReference>
<dbReference type="GO" id="GO:0005525">
    <property type="term" value="F:GTP binding"/>
    <property type="evidence" value="ECO:0007669"/>
    <property type="project" value="InterPro"/>
</dbReference>
<dbReference type="AlphaFoldDB" id="A0AAV0D0W2"/>
<dbReference type="PANTHER" id="PTHR14659:SF1">
    <property type="entry name" value="ALPHA- AND GAMMA-ADAPTIN-BINDING PROTEIN P34"/>
    <property type="match status" value="1"/>
</dbReference>
<organism evidence="2 3">
    <name type="scientific">Cuscuta epithymum</name>
    <dbReference type="NCBI Taxonomy" id="186058"/>
    <lineage>
        <taxon>Eukaryota</taxon>
        <taxon>Viridiplantae</taxon>
        <taxon>Streptophyta</taxon>
        <taxon>Embryophyta</taxon>
        <taxon>Tracheophyta</taxon>
        <taxon>Spermatophyta</taxon>
        <taxon>Magnoliopsida</taxon>
        <taxon>eudicotyledons</taxon>
        <taxon>Gunneridae</taxon>
        <taxon>Pentapetalae</taxon>
        <taxon>asterids</taxon>
        <taxon>lamiids</taxon>
        <taxon>Solanales</taxon>
        <taxon>Convolvulaceae</taxon>
        <taxon>Cuscuteae</taxon>
        <taxon>Cuscuta</taxon>
        <taxon>Cuscuta subgen. Cuscuta</taxon>
    </lineage>
</organism>
<comment type="caution">
    <text evidence="2">The sequence shown here is derived from an EMBL/GenBank/DDBJ whole genome shotgun (WGS) entry which is preliminary data.</text>
</comment>
<dbReference type="InterPro" id="IPR019341">
    <property type="entry name" value="Alpha/Gamma-adaptin-bd_p34"/>
</dbReference>
<proteinExistence type="predicted"/>
<dbReference type="InterPro" id="IPR001806">
    <property type="entry name" value="Small_GTPase"/>
</dbReference>
<dbReference type="SUPFAM" id="SSF52540">
    <property type="entry name" value="P-loop containing nucleoside triphosphate hydrolases"/>
    <property type="match status" value="1"/>
</dbReference>
<dbReference type="Pfam" id="PF00071">
    <property type="entry name" value="Ras"/>
    <property type="match status" value="1"/>
</dbReference>
<evidence type="ECO:0000313" key="3">
    <source>
        <dbReference type="Proteomes" id="UP001152523"/>
    </source>
</evidence>
<name>A0AAV0D0W2_9ASTE</name>
<gene>
    <name evidence="2" type="ORF">CEPIT_LOCUS9551</name>
</gene>
<dbReference type="Proteomes" id="UP001152523">
    <property type="component" value="Unassembled WGS sequence"/>
</dbReference>
<reference evidence="2" key="1">
    <citation type="submission" date="2022-07" db="EMBL/GenBank/DDBJ databases">
        <authorList>
            <person name="Macas J."/>
            <person name="Novak P."/>
            <person name="Neumann P."/>
        </authorList>
    </citation>
    <scope>NUCLEOTIDE SEQUENCE</scope>
</reference>
<evidence type="ECO:0000313" key="2">
    <source>
        <dbReference type="EMBL" id="CAH9085793.1"/>
    </source>
</evidence>
<dbReference type="GO" id="GO:0009536">
    <property type="term" value="C:plastid"/>
    <property type="evidence" value="ECO:0007669"/>
    <property type="project" value="UniProtKB-SubCell"/>
</dbReference>
<dbReference type="InterPro" id="IPR027417">
    <property type="entry name" value="P-loop_NTPase"/>
</dbReference>
<dbReference type="GO" id="GO:0003924">
    <property type="term" value="F:GTPase activity"/>
    <property type="evidence" value="ECO:0007669"/>
    <property type="project" value="InterPro"/>
</dbReference>
<dbReference type="EMBL" id="CAMAPF010000055">
    <property type="protein sequence ID" value="CAH9085793.1"/>
    <property type="molecule type" value="Genomic_DNA"/>
</dbReference>
<protein>
    <submittedName>
        <fullName evidence="2">Uncharacterized protein</fullName>
    </submittedName>
</protein>
<evidence type="ECO:0000256" key="1">
    <source>
        <dbReference type="ARBA" id="ARBA00004474"/>
    </source>
</evidence>
<dbReference type="Pfam" id="PF10199">
    <property type="entry name" value="Adaptin_binding"/>
    <property type="match status" value="1"/>
</dbReference>